<sequence length="99" mass="11070">MNGAIAAYRLVMYFGIYAACRARAFVRTDPSDLLYSCMIITSRYPKGYYTGTAQAAWAIIITLVIFLPNSFAISSRVLLENLYLLDLLLVPSSHKALRV</sequence>
<reference evidence="1" key="1">
    <citation type="submission" date="2018-01" db="EMBL/GenBank/DDBJ databases">
        <authorList>
            <person name="Krukenberg V."/>
        </authorList>
    </citation>
    <scope>NUCLEOTIDE SEQUENCE</scope>
    <source>
        <strain evidence="1">E20ANME2</strain>
    </source>
</reference>
<dbReference type="EMBL" id="PQXF01000140">
    <property type="protein sequence ID" value="PXF55055.1"/>
    <property type="molecule type" value="Genomic_DNA"/>
</dbReference>
<gene>
    <name evidence="1" type="ORF">C4B59_17595</name>
</gene>
<name>A0AC61KXR8_9EURY</name>
<comment type="caution">
    <text evidence="1">The sequence shown here is derived from an EMBL/GenBank/DDBJ whole genome shotgun (WGS) entry which is preliminary data.</text>
</comment>
<proteinExistence type="predicted"/>
<organism evidence="1 2">
    <name type="scientific">Candidatus Methanogaster sp</name>
    <dbReference type="NCBI Taxonomy" id="3386292"/>
    <lineage>
        <taxon>Archaea</taxon>
        <taxon>Methanobacteriati</taxon>
        <taxon>Methanobacteriota</taxon>
        <taxon>Stenosarchaea group</taxon>
        <taxon>Methanomicrobia</taxon>
        <taxon>Methanosarcinales</taxon>
        <taxon>ANME-2 cluster</taxon>
        <taxon>Candidatus Methanogasteraceae</taxon>
        <taxon>Candidatus Methanogaster</taxon>
    </lineage>
</organism>
<dbReference type="Proteomes" id="UP000248329">
    <property type="component" value="Unassembled WGS sequence"/>
</dbReference>
<accession>A0AC61KXR8</accession>
<protein>
    <submittedName>
        <fullName evidence="1">Uncharacterized protein</fullName>
    </submittedName>
</protein>
<evidence type="ECO:0000313" key="2">
    <source>
        <dbReference type="Proteomes" id="UP000248329"/>
    </source>
</evidence>
<evidence type="ECO:0000313" key="1">
    <source>
        <dbReference type="EMBL" id="PXF55055.1"/>
    </source>
</evidence>